<dbReference type="RefSeq" id="WP_046790825.1">
    <property type="nucleotide sequence ID" value="NZ_CP011366.1"/>
</dbReference>
<evidence type="ECO:0000256" key="4">
    <source>
        <dbReference type="ARBA" id="ARBA00022692"/>
    </source>
</evidence>
<sequence>MLDSILEFIKTFLILFFELLVLFIIISFVVSLIQQVVSEEKIRRVLNGPNKGINYVLGTLFGAITPFCSCSTIPILAGLLNAKAPFGPSMSFLIASPLMNPVMIFTLWILLGWQVAGVYFLIVSLFSMLVGVIFSRLNLEEAYKGVTIKGEGFFADKQGSKVKQALNDAWSFLYPLLPYLFIGVFIGAFIYGFVPEAFVTRYASGDGIISIVIASVIGIPMYIRPETMLPIADALVTKGMAMGTVIALIIGGAGASIPELALLSKLFKKKFLVAFISAILTVAIGAGLIFNLII</sequence>
<name>A0A0F7D4Q5_9STAP</name>
<dbReference type="GO" id="GO:0005886">
    <property type="term" value="C:plasma membrane"/>
    <property type="evidence" value="ECO:0007669"/>
    <property type="project" value="UniProtKB-SubCell"/>
</dbReference>
<evidence type="ECO:0000256" key="1">
    <source>
        <dbReference type="ARBA" id="ARBA00004651"/>
    </source>
</evidence>
<dbReference type="InterPro" id="IPR053166">
    <property type="entry name" value="UPF0718_permease"/>
</dbReference>
<evidence type="ECO:0000313" key="8">
    <source>
        <dbReference type="EMBL" id="AKG74645.1"/>
    </source>
</evidence>
<dbReference type="OrthoDB" id="9777774at2"/>
<reference evidence="10" key="2">
    <citation type="submission" date="2015-04" db="EMBL/GenBank/DDBJ databases">
        <title>Complete genome sequence of Salinicoccus halodurans strain H3B36, isolated from the Qaidam basin of China.</title>
        <authorList>
            <person name="Ma Y."/>
            <person name="Jiang K."/>
            <person name="Xue Y."/>
        </authorList>
    </citation>
    <scope>NUCLEOTIDE SEQUENCE [LARGE SCALE GENOMIC DNA]</scope>
    <source>
        <strain evidence="10">H3B36</strain>
    </source>
</reference>
<evidence type="ECO:0000256" key="2">
    <source>
        <dbReference type="ARBA" id="ARBA00006386"/>
    </source>
</evidence>
<dbReference type="EMBL" id="FOTB01000005">
    <property type="protein sequence ID" value="SFK88909.1"/>
    <property type="molecule type" value="Genomic_DNA"/>
</dbReference>
<evidence type="ECO:0000313" key="9">
    <source>
        <dbReference type="EMBL" id="SFK88909.1"/>
    </source>
</evidence>
<feature type="transmembrane region" description="Helical" evidence="7">
    <location>
        <begin position="92"/>
        <end position="111"/>
    </location>
</feature>
<evidence type="ECO:0000256" key="6">
    <source>
        <dbReference type="ARBA" id="ARBA00023136"/>
    </source>
</evidence>
<keyword evidence="10" id="KW-1185">Reference proteome</keyword>
<comment type="similarity">
    <text evidence="2">Belongs to the UPF0718 family.</text>
</comment>
<dbReference type="KEGG" id="shv:AAT16_10840"/>
<feature type="transmembrane region" description="Helical" evidence="7">
    <location>
        <begin position="12"/>
        <end position="33"/>
    </location>
</feature>
<feature type="transmembrane region" description="Helical" evidence="7">
    <location>
        <begin position="54"/>
        <end position="80"/>
    </location>
</feature>
<evidence type="ECO:0000313" key="10">
    <source>
        <dbReference type="Proteomes" id="UP000034029"/>
    </source>
</evidence>
<dbReference type="Pfam" id="PF03773">
    <property type="entry name" value="ArsP_1"/>
    <property type="match status" value="1"/>
</dbReference>
<reference evidence="9 11" key="3">
    <citation type="submission" date="2016-10" db="EMBL/GenBank/DDBJ databases">
        <authorList>
            <person name="Varghese N."/>
            <person name="Submissions S."/>
        </authorList>
    </citation>
    <scope>NUCLEOTIDE SEQUENCE [LARGE SCALE GENOMIC DNA]</scope>
    <source>
        <strain evidence="9 11">CGMCC 1.6501</strain>
    </source>
</reference>
<evidence type="ECO:0000256" key="3">
    <source>
        <dbReference type="ARBA" id="ARBA00022475"/>
    </source>
</evidence>
<gene>
    <name evidence="8" type="ORF">AAT16_10840</name>
    <name evidence="9" type="ORF">SAMN05216235_2285</name>
</gene>
<evidence type="ECO:0000256" key="7">
    <source>
        <dbReference type="SAM" id="Phobius"/>
    </source>
</evidence>
<feature type="transmembrane region" description="Helical" evidence="7">
    <location>
        <begin position="243"/>
        <end position="264"/>
    </location>
</feature>
<feature type="transmembrane region" description="Helical" evidence="7">
    <location>
        <begin position="176"/>
        <end position="194"/>
    </location>
</feature>
<feature type="transmembrane region" description="Helical" evidence="7">
    <location>
        <begin position="118"/>
        <end position="137"/>
    </location>
</feature>
<dbReference type="Proteomes" id="UP000183090">
    <property type="component" value="Unassembled WGS sequence"/>
</dbReference>
<feature type="transmembrane region" description="Helical" evidence="7">
    <location>
        <begin position="271"/>
        <end position="293"/>
    </location>
</feature>
<dbReference type="InterPro" id="IPR005524">
    <property type="entry name" value="DUF318"/>
</dbReference>
<comment type="subcellular location">
    <subcellularLocation>
        <location evidence="1">Cell membrane</location>
        <topology evidence="1">Multi-pass membrane protein</topology>
    </subcellularLocation>
</comment>
<evidence type="ECO:0000256" key="5">
    <source>
        <dbReference type="ARBA" id="ARBA00022989"/>
    </source>
</evidence>
<keyword evidence="6 7" id="KW-0472">Membrane</keyword>
<evidence type="ECO:0000313" key="11">
    <source>
        <dbReference type="Proteomes" id="UP000183090"/>
    </source>
</evidence>
<reference evidence="8 10" key="1">
    <citation type="journal article" date="2015" name="Int. J. Syst. Evol. Microbiol.">
        <title>Complete genome sequence of Salinicoccus halodurans H3B36, isolated from the Qaidam Basin in China.</title>
        <authorList>
            <person name="Jiang K."/>
            <person name="Xue Y."/>
            <person name="Ma Y."/>
        </authorList>
    </citation>
    <scope>NUCLEOTIDE SEQUENCE [LARGE SCALE GENOMIC DNA]</scope>
    <source>
        <strain evidence="8 10">H3B36</strain>
    </source>
</reference>
<organism evidence="9 11">
    <name type="scientific">Salinicoccus halodurans</name>
    <dbReference type="NCBI Taxonomy" id="407035"/>
    <lineage>
        <taxon>Bacteria</taxon>
        <taxon>Bacillati</taxon>
        <taxon>Bacillota</taxon>
        <taxon>Bacilli</taxon>
        <taxon>Bacillales</taxon>
        <taxon>Staphylococcaceae</taxon>
        <taxon>Salinicoccus</taxon>
    </lineage>
</organism>
<dbReference type="PANTHER" id="PTHR42775">
    <property type="entry name" value="PERMEASE RV2963-RELATED"/>
    <property type="match status" value="1"/>
</dbReference>
<keyword evidence="5 7" id="KW-1133">Transmembrane helix</keyword>
<dbReference type="EMBL" id="CP011366">
    <property type="protein sequence ID" value="AKG74645.1"/>
    <property type="molecule type" value="Genomic_DNA"/>
</dbReference>
<protein>
    <submittedName>
        <fullName evidence="8">Permease</fullName>
    </submittedName>
</protein>
<dbReference type="Proteomes" id="UP000034029">
    <property type="component" value="Chromosome"/>
</dbReference>
<dbReference type="PANTHER" id="PTHR42775:SF2">
    <property type="entry name" value="PERMEASE"/>
    <property type="match status" value="1"/>
</dbReference>
<keyword evidence="3" id="KW-1003">Cell membrane</keyword>
<keyword evidence="4 7" id="KW-0812">Transmembrane</keyword>
<feature type="transmembrane region" description="Helical" evidence="7">
    <location>
        <begin position="206"/>
        <end position="223"/>
    </location>
</feature>
<proteinExistence type="inferred from homology"/>
<accession>A0A0F7D4Q5</accession>
<dbReference type="AlphaFoldDB" id="A0A0F7D4Q5"/>